<reference evidence="1 2" key="1">
    <citation type="submission" date="2022-06" db="EMBL/GenBank/DDBJ databases">
        <authorList>
            <person name="Jeon C.O."/>
        </authorList>
    </citation>
    <scope>NUCLEOTIDE SEQUENCE [LARGE SCALE GENOMIC DNA]</scope>
    <source>
        <strain evidence="1 2">KCTC 13943</strain>
    </source>
</reference>
<comment type="caution">
    <text evidence="1">The sequence shown here is derived from an EMBL/GenBank/DDBJ whole genome shotgun (WGS) entry which is preliminary data.</text>
</comment>
<name>A0ABT0WGF4_9BACI</name>
<gene>
    <name evidence="1" type="ORF">NDK43_26870</name>
</gene>
<dbReference type="EMBL" id="JAMQCR010000002">
    <property type="protein sequence ID" value="MCM2535303.1"/>
    <property type="molecule type" value="Genomic_DNA"/>
</dbReference>
<evidence type="ECO:0000313" key="1">
    <source>
        <dbReference type="EMBL" id="MCM2535303.1"/>
    </source>
</evidence>
<accession>A0ABT0WGF4</accession>
<dbReference type="Proteomes" id="UP001523262">
    <property type="component" value="Unassembled WGS sequence"/>
</dbReference>
<proteinExistence type="predicted"/>
<protein>
    <submittedName>
        <fullName evidence="1">Uncharacterized protein</fullName>
    </submittedName>
</protein>
<evidence type="ECO:0000313" key="2">
    <source>
        <dbReference type="Proteomes" id="UP001523262"/>
    </source>
</evidence>
<sequence length="74" mass="8684">MRIRLIQKPTHSILRDTPVDYFNQKQFVDFLSEHGLNYDKRKLNVYYSGGKMPKADLELAGIPYWSKSTVEECC</sequence>
<keyword evidence="2" id="KW-1185">Reference proteome</keyword>
<organism evidence="1 2">
    <name type="scientific">Neobacillus pocheonensis</name>
    <dbReference type="NCBI Taxonomy" id="363869"/>
    <lineage>
        <taxon>Bacteria</taxon>
        <taxon>Bacillati</taxon>
        <taxon>Bacillota</taxon>
        <taxon>Bacilli</taxon>
        <taxon>Bacillales</taxon>
        <taxon>Bacillaceae</taxon>
        <taxon>Neobacillus</taxon>
    </lineage>
</organism>